<accession>A0AAD9KU51</accession>
<dbReference type="GO" id="GO:0005876">
    <property type="term" value="C:spindle microtubule"/>
    <property type="evidence" value="ECO:0007669"/>
    <property type="project" value="TreeGrafter"/>
</dbReference>
<dbReference type="GO" id="GO:0090307">
    <property type="term" value="P:mitotic spindle assembly"/>
    <property type="evidence" value="ECO:0007669"/>
    <property type="project" value="TreeGrafter"/>
</dbReference>
<feature type="compositionally biased region" description="Low complexity" evidence="4">
    <location>
        <begin position="177"/>
        <end position="187"/>
    </location>
</feature>
<dbReference type="GO" id="GO:0005881">
    <property type="term" value="C:cytoplasmic microtubule"/>
    <property type="evidence" value="ECO:0007669"/>
    <property type="project" value="TreeGrafter"/>
</dbReference>
<dbReference type="PANTHER" id="PTHR21567:SF9">
    <property type="entry name" value="CLIP-ASSOCIATING PROTEIN"/>
    <property type="match status" value="1"/>
</dbReference>
<dbReference type="GO" id="GO:0045180">
    <property type="term" value="C:basal cortex"/>
    <property type="evidence" value="ECO:0007669"/>
    <property type="project" value="TreeGrafter"/>
</dbReference>
<sequence length="890" mass="97453">MNCCLLQISVNGLELLCLLIDRFEDKFRSYVTSVLPAAMDRLGDAKAQVRDQAAETLLKLMVPASHPQYVIERIGNAFTHKLWRVREEILGVLQRALSLYGAKNVTLSKLVPILCKMLDDPSIPKKELNPQRLNQVLQKMDDIRESGDMCVTEAVKDETDFVKPVGVPRSAAKRTGSASSATPSAAARRPMVGQRPSGGSGGIDEEGFANSYEEVPKVHLFSSRELTDQMGRVRDCLCDPNIAWEKRVEALKTIRSLIVAGAIDYDEFPQLLRKLEPALQTSLKDLRSQVVREACISASYLSKVLGNRFDHCAEMLLPTLIVLIQNSAKIMASSGLVALTLIIQQTPSARLIPLLTCHLTSKSSIIRRECIALLDHLLRTWPTHTLERHIPVIQEAIKRQLSDPDTNARAHARKAFWAFADHFKDQAESLLNALDPAKQKMLQGELSRSSSNTSLSSSTHSQASAPQRVPSATKVKTTPRTRSVSTDRGIGLYSRTLTGVPIHQRRGTGHKETLNGHDAADGATAGDSQRNMIRSSSAVDLAGSGSASAGPSRSAVASRVPQTQTNYSSLRFKNIRQMKSSQQQRRSGATRSSDDDAGTITPRRRSDSESTLKTPSLPPSRVEEPDIRLTQSCTENVFSTAMSAMRQRSKFIRSDVQGPLCRSATDLWAGPGLSRIPRPHVTSPRHLPRPQKKVVQSKVQSIFTPDRSRSRSKIGMSQSQPSSRSGSPSSRLSYLTHVKTHTGTAPTGRVRRKSGIPCSQGSSRDTSPVRINGESHVRKGRERRLSASSASRQAPLSRLVGQTKVAMAQRVLTPGGDMEAAVAHALVSSRRMCESAESDDAGIHSCDTNYIALLQDVAEMLGNLGSASWADRKEGLIELQNLLHSQRCLK</sequence>
<feature type="domain" description="TOG" evidence="5">
    <location>
        <begin position="1"/>
        <end position="149"/>
    </location>
</feature>
<dbReference type="Gene3D" id="1.25.10.10">
    <property type="entry name" value="Leucine-rich Repeat Variant"/>
    <property type="match status" value="2"/>
</dbReference>
<dbReference type="SMART" id="SM01349">
    <property type="entry name" value="TOG"/>
    <property type="match status" value="2"/>
</dbReference>
<dbReference type="EMBL" id="JAODUO010000629">
    <property type="protein sequence ID" value="KAK2176940.1"/>
    <property type="molecule type" value="Genomic_DNA"/>
</dbReference>
<feature type="region of interest" description="Disordered" evidence="4">
    <location>
        <begin position="441"/>
        <end position="629"/>
    </location>
</feature>
<feature type="compositionally biased region" description="Basic and acidic residues" evidence="4">
    <location>
        <begin position="509"/>
        <end position="520"/>
    </location>
</feature>
<dbReference type="SUPFAM" id="SSF48371">
    <property type="entry name" value="ARM repeat"/>
    <property type="match status" value="1"/>
</dbReference>
<evidence type="ECO:0000259" key="5">
    <source>
        <dbReference type="SMART" id="SM01349"/>
    </source>
</evidence>
<feature type="region of interest" description="Disordered" evidence="4">
    <location>
        <begin position="668"/>
        <end position="797"/>
    </location>
</feature>
<feature type="compositionally biased region" description="Polar residues" evidence="4">
    <location>
        <begin position="757"/>
        <end position="766"/>
    </location>
</feature>
<feature type="compositionally biased region" description="Low complexity" evidence="4">
    <location>
        <begin position="447"/>
        <end position="464"/>
    </location>
</feature>
<dbReference type="AlphaFoldDB" id="A0AAD9KU51"/>
<reference evidence="6" key="1">
    <citation type="journal article" date="2023" name="Mol. Biol. Evol.">
        <title>Third-Generation Sequencing Reveals the Adaptive Role of the Epigenome in Three Deep-Sea Polychaetes.</title>
        <authorList>
            <person name="Perez M."/>
            <person name="Aroh O."/>
            <person name="Sun Y."/>
            <person name="Lan Y."/>
            <person name="Juniper S.K."/>
            <person name="Young C.R."/>
            <person name="Angers B."/>
            <person name="Qian P.Y."/>
        </authorList>
    </citation>
    <scope>NUCLEOTIDE SEQUENCE</scope>
    <source>
        <strain evidence="6">R07B-5</strain>
    </source>
</reference>
<feature type="compositionally biased region" description="Low complexity" evidence="4">
    <location>
        <begin position="535"/>
        <end position="560"/>
    </location>
</feature>
<dbReference type="InterPro" id="IPR011989">
    <property type="entry name" value="ARM-like"/>
</dbReference>
<keyword evidence="3" id="KW-0206">Cytoskeleton</keyword>
<dbReference type="Proteomes" id="UP001209878">
    <property type="component" value="Unassembled WGS sequence"/>
</dbReference>
<gene>
    <name evidence="6" type="ORF">NP493_630g01004</name>
</gene>
<evidence type="ECO:0000256" key="1">
    <source>
        <dbReference type="ARBA" id="ARBA00004245"/>
    </source>
</evidence>
<keyword evidence="7" id="KW-1185">Reference proteome</keyword>
<dbReference type="Pfam" id="PF12348">
    <property type="entry name" value="CLASP_N"/>
    <property type="match status" value="1"/>
</dbReference>
<dbReference type="PANTHER" id="PTHR21567">
    <property type="entry name" value="CLASP"/>
    <property type="match status" value="1"/>
</dbReference>
<feature type="compositionally biased region" description="Low complexity" evidence="4">
    <location>
        <begin position="717"/>
        <end position="733"/>
    </location>
</feature>
<evidence type="ECO:0000313" key="6">
    <source>
        <dbReference type="EMBL" id="KAK2176940.1"/>
    </source>
</evidence>
<organism evidence="6 7">
    <name type="scientific">Ridgeia piscesae</name>
    <name type="common">Tubeworm</name>
    <dbReference type="NCBI Taxonomy" id="27915"/>
    <lineage>
        <taxon>Eukaryota</taxon>
        <taxon>Metazoa</taxon>
        <taxon>Spiralia</taxon>
        <taxon>Lophotrochozoa</taxon>
        <taxon>Annelida</taxon>
        <taxon>Polychaeta</taxon>
        <taxon>Sedentaria</taxon>
        <taxon>Canalipalpata</taxon>
        <taxon>Sabellida</taxon>
        <taxon>Siboglinidae</taxon>
        <taxon>Ridgeia</taxon>
    </lineage>
</organism>
<dbReference type="GO" id="GO:0008017">
    <property type="term" value="F:microtubule binding"/>
    <property type="evidence" value="ECO:0007669"/>
    <property type="project" value="TreeGrafter"/>
</dbReference>
<dbReference type="GO" id="GO:0000776">
    <property type="term" value="C:kinetochore"/>
    <property type="evidence" value="ECO:0007669"/>
    <property type="project" value="TreeGrafter"/>
</dbReference>
<keyword evidence="2" id="KW-0963">Cytoplasm</keyword>
<dbReference type="InterPro" id="IPR048491">
    <property type="entry name" value="XMAP215_CLASP_TOG"/>
</dbReference>
<proteinExistence type="predicted"/>
<evidence type="ECO:0000256" key="3">
    <source>
        <dbReference type="ARBA" id="ARBA00023212"/>
    </source>
</evidence>
<dbReference type="InterPro" id="IPR034085">
    <property type="entry name" value="TOG"/>
</dbReference>
<dbReference type="Pfam" id="PF21041">
    <property type="entry name" value="XMAP215_CLASP_TOG"/>
    <property type="match status" value="1"/>
</dbReference>
<feature type="compositionally biased region" description="Low complexity" evidence="4">
    <location>
        <begin position="786"/>
        <end position="797"/>
    </location>
</feature>
<feature type="compositionally biased region" description="Polar residues" evidence="4">
    <location>
        <begin position="561"/>
        <end position="571"/>
    </location>
</feature>
<dbReference type="InterPro" id="IPR024395">
    <property type="entry name" value="CLASP_N_dom"/>
</dbReference>
<dbReference type="InterPro" id="IPR016024">
    <property type="entry name" value="ARM-type_fold"/>
</dbReference>
<comment type="subcellular location">
    <subcellularLocation>
        <location evidence="1">Cytoplasm</location>
        <location evidence="1">Cytoskeleton</location>
    </subcellularLocation>
</comment>
<evidence type="ECO:0000256" key="2">
    <source>
        <dbReference type="ARBA" id="ARBA00022490"/>
    </source>
</evidence>
<name>A0AAD9KU51_RIDPI</name>
<comment type="caution">
    <text evidence="6">The sequence shown here is derived from an EMBL/GenBank/DDBJ whole genome shotgun (WGS) entry which is preliminary data.</text>
</comment>
<feature type="region of interest" description="Disordered" evidence="4">
    <location>
        <begin position="166"/>
        <end position="206"/>
    </location>
</feature>
<dbReference type="GO" id="GO:0040001">
    <property type="term" value="P:establishment of mitotic spindle localization"/>
    <property type="evidence" value="ECO:0007669"/>
    <property type="project" value="TreeGrafter"/>
</dbReference>
<dbReference type="GO" id="GO:0072686">
    <property type="term" value="C:mitotic spindle"/>
    <property type="evidence" value="ECO:0007669"/>
    <property type="project" value="TreeGrafter"/>
</dbReference>
<feature type="compositionally biased region" description="Polar residues" evidence="4">
    <location>
        <begin position="474"/>
        <end position="486"/>
    </location>
</feature>
<evidence type="ECO:0000256" key="4">
    <source>
        <dbReference type="SAM" id="MobiDB-lite"/>
    </source>
</evidence>
<protein>
    <recommendedName>
        <fullName evidence="5">TOG domain-containing protein</fullName>
    </recommendedName>
</protein>
<dbReference type="GO" id="GO:0005815">
    <property type="term" value="C:microtubule organizing center"/>
    <property type="evidence" value="ECO:0007669"/>
    <property type="project" value="TreeGrafter"/>
</dbReference>
<evidence type="ECO:0000313" key="7">
    <source>
        <dbReference type="Proteomes" id="UP001209878"/>
    </source>
</evidence>
<feature type="domain" description="TOG" evidence="5">
    <location>
        <begin position="222"/>
        <end position="455"/>
    </location>
</feature>
<feature type="compositionally biased region" description="Low complexity" evidence="4">
    <location>
        <begin position="577"/>
        <end position="587"/>
    </location>
</feature>